<dbReference type="EMBL" id="MDCJ01000007">
    <property type="protein sequence ID" value="ODS05583.1"/>
    <property type="molecule type" value="Genomic_DNA"/>
</dbReference>
<proteinExistence type="predicted"/>
<accession>A0A1E3WIF9</accession>
<organism evidence="2 3">
    <name type="scientific">Vibrio scophthalmi</name>
    <dbReference type="NCBI Taxonomy" id="45658"/>
    <lineage>
        <taxon>Bacteria</taxon>
        <taxon>Pseudomonadati</taxon>
        <taxon>Pseudomonadota</taxon>
        <taxon>Gammaproteobacteria</taxon>
        <taxon>Vibrionales</taxon>
        <taxon>Vibrionaceae</taxon>
        <taxon>Vibrio</taxon>
    </lineage>
</organism>
<dbReference type="AlphaFoldDB" id="A0A1E3WIF9"/>
<sequence length="253" mass="26541">MKKILLVLASASALILSASAFATFEDAPKGYAAGASLKVKISGAVIPPAVPTWMWRIPEGANAGLADLDVHTTRGVLGSSNKISYDIEIKNRSILEGYMKIPAAYTGAGLVPVVAIGSSSIAQYIGGKIPAMNGGSQVGELQFLLGVGAATAYLNKNTNKLEVTELKCSDQRVSSLAVPVLKKQEGFDITYAGATSVCLPSDVRTADNAMVNSSYRMISAARHVELLSLKLIVDDSTRPTAWSATLPITITLK</sequence>
<gene>
    <name evidence="2" type="ORF">VSF3289_04724</name>
</gene>
<feature type="signal peptide" evidence="1">
    <location>
        <begin position="1"/>
        <end position="22"/>
    </location>
</feature>
<evidence type="ECO:0008006" key="4">
    <source>
        <dbReference type="Google" id="ProtNLM"/>
    </source>
</evidence>
<evidence type="ECO:0000313" key="2">
    <source>
        <dbReference type="EMBL" id="ODS05583.1"/>
    </source>
</evidence>
<dbReference type="GO" id="GO:0007155">
    <property type="term" value="P:cell adhesion"/>
    <property type="evidence" value="ECO:0007669"/>
    <property type="project" value="InterPro"/>
</dbReference>
<evidence type="ECO:0000256" key="1">
    <source>
        <dbReference type="SAM" id="SignalP"/>
    </source>
</evidence>
<comment type="caution">
    <text evidence="2">The sequence shown here is derived from an EMBL/GenBank/DDBJ whole genome shotgun (WGS) entry which is preliminary data.</text>
</comment>
<protein>
    <recommendedName>
        <fullName evidence="4">Fimbrial protein</fullName>
    </recommendedName>
</protein>
<name>A0A1E3WIF9_9VIBR</name>
<dbReference type="GO" id="GO:0009289">
    <property type="term" value="C:pilus"/>
    <property type="evidence" value="ECO:0007669"/>
    <property type="project" value="InterPro"/>
</dbReference>
<dbReference type="Proteomes" id="UP000095131">
    <property type="component" value="Unassembled WGS sequence"/>
</dbReference>
<feature type="chain" id="PRO_5009139383" description="Fimbrial protein" evidence="1">
    <location>
        <begin position="23"/>
        <end position="253"/>
    </location>
</feature>
<reference evidence="2 3" key="1">
    <citation type="submission" date="2016-08" db="EMBL/GenBank/DDBJ databases">
        <title>Genome sequencing of Vibrio scophthalmi strain FP3289, an isolated from Paralichthys olivaceus.</title>
        <authorList>
            <person name="Han H.-J."/>
        </authorList>
    </citation>
    <scope>NUCLEOTIDE SEQUENCE [LARGE SCALE GENOMIC DNA]</scope>
    <source>
        <strain evidence="2 3">FP3289</strain>
    </source>
</reference>
<dbReference type="OrthoDB" id="10016951at2"/>
<evidence type="ECO:0000313" key="3">
    <source>
        <dbReference type="Proteomes" id="UP000095131"/>
    </source>
</evidence>
<keyword evidence="1" id="KW-0732">Signal</keyword>
<dbReference type="RefSeq" id="WP_069448362.1">
    <property type="nucleotide sequence ID" value="NZ_MDCJ01000007.1"/>
</dbReference>